<name>A0A2W7IDG9_9PROT</name>
<sequence>MSGGVPDLTVRVPIPDLRAWLAGSELPGVTSFQAQAPGPHVALCALMHGNEIAGAIVLDRLLRQGLRPRRGRLSFIFGNILAYGRFDPMDPTASRFVEEDLNRVWDLETLEGPRRSAELRRARELRPFLDTVDLLLDLHSMLWPSEPLILAGATAKGRELARAIGVPPLVVTDSGHAAGKRLLDYGRFGRAEDPAAAVLVEGGPHWAAETIATLTAATARFLRLSGVVEEALLPPDPVLTLPRFASVTRTITAASDSFAFLGPVRGGDVVPRRNTLIALDGEEEIRTPHDDCLLVMPSPRVTAGQTAVRLARLEPPQAVQGTA</sequence>
<dbReference type="Gene3D" id="3.40.630.10">
    <property type="entry name" value="Zn peptidases"/>
    <property type="match status" value="1"/>
</dbReference>
<keyword evidence="2" id="KW-0479">Metal-binding</keyword>
<organism evidence="6 7">
    <name type="scientific">Humitalea rosea</name>
    <dbReference type="NCBI Taxonomy" id="990373"/>
    <lineage>
        <taxon>Bacteria</taxon>
        <taxon>Pseudomonadati</taxon>
        <taxon>Pseudomonadota</taxon>
        <taxon>Alphaproteobacteria</taxon>
        <taxon>Acetobacterales</taxon>
        <taxon>Roseomonadaceae</taxon>
        <taxon>Humitalea</taxon>
    </lineage>
</organism>
<keyword evidence="4" id="KW-0862">Zinc</keyword>
<dbReference type="PANTHER" id="PTHR15162">
    <property type="entry name" value="ASPARTOACYLASE"/>
    <property type="match status" value="1"/>
</dbReference>
<dbReference type="AlphaFoldDB" id="A0A2W7IDG9"/>
<comment type="caution">
    <text evidence="6">The sequence shown here is derived from an EMBL/GenBank/DDBJ whole genome shotgun (WGS) entry which is preliminary data.</text>
</comment>
<evidence type="ECO:0000256" key="4">
    <source>
        <dbReference type="ARBA" id="ARBA00022833"/>
    </source>
</evidence>
<dbReference type="EMBL" id="QKYU01000015">
    <property type="protein sequence ID" value="PZW43652.1"/>
    <property type="molecule type" value="Genomic_DNA"/>
</dbReference>
<evidence type="ECO:0000259" key="5">
    <source>
        <dbReference type="Pfam" id="PF24827"/>
    </source>
</evidence>
<keyword evidence="7" id="KW-1185">Reference proteome</keyword>
<comment type="cofactor">
    <cofactor evidence="1">
        <name>Zn(2+)</name>
        <dbReference type="ChEBI" id="CHEBI:29105"/>
    </cofactor>
</comment>
<dbReference type="SUPFAM" id="SSF53187">
    <property type="entry name" value="Zn-dependent exopeptidases"/>
    <property type="match status" value="1"/>
</dbReference>
<dbReference type="RefSeq" id="WP_111398918.1">
    <property type="nucleotide sequence ID" value="NZ_QKYU01000015.1"/>
</dbReference>
<evidence type="ECO:0000256" key="1">
    <source>
        <dbReference type="ARBA" id="ARBA00001947"/>
    </source>
</evidence>
<dbReference type="OrthoDB" id="7813621at2"/>
<gene>
    <name evidence="6" type="ORF">C8P66_115117</name>
</gene>
<keyword evidence="3" id="KW-0378">Hydrolase</keyword>
<dbReference type="GO" id="GO:0005829">
    <property type="term" value="C:cytosol"/>
    <property type="evidence" value="ECO:0007669"/>
    <property type="project" value="TreeGrafter"/>
</dbReference>
<dbReference type="GO" id="GO:0016788">
    <property type="term" value="F:hydrolase activity, acting on ester bonds"/>
    <property type="evidence" value="ECO:0007669"/>
    <property type="project" value="InterPro"/>
</dbReference>
<reference evidence="6 7" key="1">
    <citation type="submission" date="2018-06" db="EMBL/GenBank/DDBJ databases">
        <title>Genomic Encyclopedia of Archaeal and Bacterial Type Strains, Phase II (KMG-II): from individual species to whole genera.</title>
        <authorList>
            <person name="Goeker M."/>
        </authorList>
    </citation>
    <scope>NUCLEOTIDE SEQUENCE [LARGE SCALE GENOMIC DNA]</scope>
    <source>
        <strain evidence="6 7">DSM 24525</strain>
    </source>
</reference>
<dbReference type="Pfam" id="PF24827">
    <property type="entry name" value="AstE_AspA_cat"/>
    <property type="match status" value="1"/>
</dbReference>
<proteinExistence type="predicted"/>
<evidence type="ECO:0000256" key="3">
    <source>
        <dbReference type="ARBA" id="ARBA00022801"/>
    </source>
</evidence>
<accession>A0A2W7IDG9</accession>
<dbReference type="InterPro" id="IPR055438">
    <property type="entry name" value="AstE_AspA_cat"/>
</dbReference>
<feature type="domain" description="Succinylglutamate desuccinylase/Aspartoacylase catalytic" evidence="5">
    <location>
        <begin position="37"/>
        <end position="145"/>
    </location>
</feature>
<protein>
    <submittedName>
        <fullName evidence="6">Succinylglutamate desuccinylase</fullName>
    </submittedName>
</protein>
<dbReference type="Proteomes" id="UP000249688">
    <property type="component" value="Unassembled WGS sequence"/>
</dbReference>
<dbReference type="PANTHER" id="PTHR15162:SF7">
    <property type="entry name" value="SUCCINYLGLUTAMATE DESUCCINYLASE"/>
    <property type="match status" value="1"/>
</dbReference>
<dbReference type="InterPro" id="IPR050178">
    <property type="entry name" value="AspA/AstE_fam"/>
</dbReference>
<evidence type="ECO:0000313" key="6">
    <source>
        <dbReference type="EMBL" id="PZW43652.1"/>
    </source>
</evidence>
<evidence type="ECO:0000256" key="2">
    <source>
        <dbReference type="ARBA" id="ARBA00022723"/>
    </source>
</evidence>
<dbReference type="GO" id="GO:0046872">
    <property type="term" value="F:metal ion binding"/>
    <property type="evidence" value="ECO:0007669"/>
    <property type="project" value="UniProtKB-KW"/>
</dbReference>
<evidence type="ECO:0000313" key="7">
    <source>
        <dbReference type="Proteomes" id="UP000249688"/>
    </source>
</evidence>